<gene>
    <name evidence="2" type="ORF">M407DRAFT_194534</name>
</gene>
<evidence type="ECO:0000313" key="2">
    <source>
        <dbReference type="EMBL" id="KIO27111.1"/>
    </source>
</evidence>
<dbReference type="OrthoDB" id="551302at2759"/>
<dbReference type="EMBL" id="KN823014">
    <property type="protein sequence ID" value="KIO27111.1"/>
    <property type="molecule type" value="Genomic_DNA"/>
</dbReference>
<reference evidence="3" key="2">
    <citation type="submission" date="2015-01" db="EMBL/GenBank/DDBJ databases">
        <title>Evolutionary Origins and Diversification of the Mycorrhizal Mutualists.</title>
        <authorList>
            <consortium name="DOE Joint Genome Institute"/>
            <consortium name="Mycorrhizal Genomics Consortium"/>
            <person name="Kohler A."/>
            <person name="Kuo A."/>
            <person name="Nagy L.G."/>
            <person name="Floudas D."/>
            <person name="Copeland A."/>
            <person name="Barry K.W."/>
            <person name="Cichocki N."/>
            <person name="Veneault-Fourrey C."/>
            <person name="LaButti K."/>
            <person name="Lindquist E.A."/>
            <person name="Lipzen A."/>
            <person name="Lundell T."/>
            <person name="Morin E."/>
            <person name="Murat C."/>
            <person name="Riley R."/>
            <person name="Ohm R."/>
            <person name="Sun H."/>
            <person name="Tunlid A."/>
            <person name="Henrissat B."/>
            <person name="Grigoriev I.V."/>
            <person name="Hibbett D.S."/>
            <person name="Martin F."/>
        </authorList>
    </citation>
    <scope>NUCLEOTIDE SEQUENCE [LARGE SCALE GENOMIC DNA]</scope>
    <source>
        <strain evidence="3">MUT 4182</strain>
    </source>
</reference>
<dbReference type="Proteomes" id="UP000054248">
    <property type="component" value="Unassembled WGS sequence"/>
</dbReference>
<keyword evidence="3" id="KW-1185">Reference proteome</keyword>
<dbReference type="Pfam" id="PF04979">
    <property type="entry name" value="IPP-2"/>
    <property type="match status" value="1"/>
</dbReference>
<dbReference type="PANTHER" id="PTHR12398:SF20">
    <property type="entry name" value="PROTEIN PHOSPHATASE 1 REGULATORY INHIBITOR SUBUNIT 2"/>
    <property type="match status" value="1"/>
</dbReference>
<dbReference type="STRING" id="1051891.A0A0C3QJ90"/>
<evidence type="ECO:0000313" key="3">
    <source>
        <dbReference type="Proteomes" id="UP000054248"/>
    </source>
</evidence>
<dbReference type="AlphaFoldDB" id="A0A0C3QJ90"/>
<reference evidence="2 3" key="1">
    <citation type="submission" date="2014-04" db="EMBL/GenBank/DDBJ databases">
        <authorList>
            <consortium name="DOE Joint Genome Institute"/>
            <person name="Kuo A."/>
            <person name="Girlanda M."/>
            <person name="Perotto S."/>
            <person name="Kohler A."/>
            <person name="Nagy L.G."/>
            <person name="Floudas D."/>
            <person name="Copeland A."/>
            <person name="Barry K.W."/>
            <person name="Cichocki N."/>
            <person name="Veneault-Fourrey C."/>
            <person name="LaButti K."/>
            <person name="Lindquist E.A."/>
            <person name="Lipzen A."/>
            <person name="Lundell T."/>
            <person name="Morin E."/>
            <person name="Murat C."/>
            <person name="Sun H."/>
            <person name="Tunlid A."/>
            <person name="Henrissat B."/>
            <person name="Grigoriev I.V."/>
            <person name="Hibbett D.S."/>
            <person name="Martin F."/>
            <person name="Nordberg H.P."/>
            <person name="Cantor M.N."/>
            <person name="Hua S.X."/>
        </authorList>
    </citation>
    <scope>NUCLEOTIDE SEQUENCE [LARGE SCALE GENOMIC DNA]</scope>
    <source>
        <strain evidence="2 3">MUT 4182</strain>
    </source>
</reference>
<protein>
    <submittedName>
        <fullName evidence="2">Uncharacterized protein</fullName>
    </submittedName>
</protein>
<name>A0A0C3QJ90_9AGAM</name>
<organism evidence="2 3">
    <name type="scientific">Tulasnella calospora MUT 4182</name>
    <dbReference type="NCBI Taxonomy" id="1051891"/>
    <lineage>
        <taxon>Eukaryota</taxon>
        <taxon>Fungi</taxon>
        <taxon>Dikarya</taxon>
        <taxon>Basidiomycota</taxon>
        <taxon>Agaricomycotina</taxon>
        <taxon>Agaricomycetes</taxon>
        <taxon>Cantharellales</taxon>
        <taxon>Tulasnellaceae</taxon>
        <taxon>Tulasnella</taxon>
    </lineage>
</organism>
<dbReference type="InterPro" id="IPR007062">
    <property type="entry name" value="PPI-2"/>
</dbReference>
<dbReference type="GO" id="GO:0009966">
    <property type="term" value="P:regulation of signal transduction"/>
    <property type="evidence" value="ECO:0007669"/>
    <property type="project" value="InterPro"/>
</dbReference>
<proteinExistence type="predicted"/>
<dbReference type="HOGENOM" id="CLU_2428696_0_0_1"/>
<evidence type="ECO:0000256" key="1">
    <source>
        <dbReference type="SAM" id="MobiDB-lite"/>
    </source>
</evidence>
<feature type="region of interest" description="Disordered" evidence="1">
    <location>
        <begin position="1"/>
        <end position="36"/>
    </location>
</feature>
<accession>A0A0C3QJ90</accession>
<feature type="region of interest" description="Disordered" evidence="1">
    <location>
        <begin position="68"/>
        <end position="91"/>
    </location>
</feature>
<sequence>MTMDHHAPSQTPPVKPKGILKNAPPLPRGSSDNHLTWDEENLAATEIGKDSLMKITEPKTPYVRYDAETDTVEGMSGELSPPKCSATESRG</sequence>
<dbReference type="GO" id="GO:0004864">
    <property type="term" value="F:protein phosphatase inhibitor activity"/>
    <property type="evidence" value="ECO:0007669"/>
    <property type="project" value="InterPro"/>
</dbReference>
<dbReference type="PANTHER" id="PTHR12398">
    <property type="entry name" value="PROTEIN PHOSPHATASE INHIBITOR"/>
    <property type="match status" value="1"/>
</dbReference>